<comment type="catalytic activity">
    <reaction evidence="7">
        <text>a UDP-3-O-[(3R)-3-hydroxyacyl]-alpha-D-glucosamine + a (3R)-hydroxyacyl-[ACP] = a UDP-2-N,3-O-bis[(3R)-3-hydroxyacyl]-alpha-D-glucosamine + holo-[ACP] + H(+)</text>
        <dbReference type="Rhea" id="RHEA:53836"/>
        <dbReference type="Rhea" id="RHEA-COMP:9685"/>
        <dbReference type="Rhea" id="RHEA-COMP:9945"/>
        <dbReference type="ChEBI" id="CHEBI:15378"/>
        <dbReference type="ChEBI" id="CHEBI:64479"/>
        <dbReference type="ChEBI" id="CHEBI:78827"/>
        <dbReference type="ChEBI" id="CHEBI:137740"/>
        <dbReference type="ChEBI" id="CHEBI:137748"/>
        <dbReference type="EC" id="2.3.1.191"/>
    </reaction>
</comment>
<keyword evidence="3 7" id="KW-0808">Transferase</keyword>
<dbReference type="NCBIfam" id="TIGR01853">
    <property type="entry name" value="lipid_A_lpxD"/>
    <property type="match status" value="1"/>
</dbReference>
<dbReference type="PANTHER" id="PTHR43378">
    <property type="entry name" value="UDP-3-O-ACYLGLUCOSAMINE N-ACYLTRANSFERASE"/>
    <property type="match status" value="1"/>
</dbReference>
<comment type="function">
    <text evidence="7">Catalyzes the N-acylation of UDP-3-O-acylglucosamine using 3-hydroxyacyl-ACP as the acyl donor. Is involved in the biosynthesis of lipid A, a phosphorylated glycolipid that anchors the lipopolysaccharide to the outer membrane of the cell.</text>
</comment>
<dbReference type="InterPro" id="IPR007691">
    <property type="entry name" value="LpxD"/>
</dbReference>
<feature type="active site" description="Proton acceptor" evidence="7">
    <location>
        <position position="243"/>
    </location>
</feature>
<dbReference type="CDD" id="cd03352">
    <property type="entry name" value="LbH_LpxD"/>
    <property type="match status" value="1"/>
</dbReference>
<keyword evidence="5 7" id="KW-0443">Lipid metabolism</keyword>
<comment type="caution">
    <text evidence="9">The sequence shown here is derived from an EMBL/GenBank/DDBJ whole genome shotgun (WGS) entry which is preliminary data.</text>
</comment>
<dbReference type="AlphaFoldDB" id="A0A2S6IBK8"/>
<dbReference type="InterPro" id="IPR011004">
    <property type="entry name" value="Trimer_LpxA-like_sf"/>
</dbReference>
<dbReference type="SUPFAM" id="SSF51161">
    <property type="entry name" value="Trimeric LpxA-like enzymes"/>
    <property type="match status" value="1"/>
</dbReference>
<dbReference type="NCBIfam" id="NF002060">
    <property type="entry name" value="PRK00892.1"/>
    <property type="match status" value="1"/>
</dbReference>
<dbReference type="Proteomes" id="UP000237662">
    <property type="component" value="Unassembled WGS sequence"/>
</dbReference>
<dbReference type="GO" id="GO:0009245">
    <property type="term" value="P:lipid A biosynthetic process"/>
    <property type="evidence" value="ECO:0007669"/>
    <property type="project" value="UniProtKB-UniRule"/>
</dbReference>
<dbReference type="RefSeq" id="WP_104419424.1">
    <property type="nucleotide sequence ID" value="NZ_PTJC01000005.1"/>
</dbReference>
<dbReference type="Pfam" id="PF04613">
    <property type="entry name" value="LpxD"/>
    <property type="match status" value="1"/>
</dbReference>
<gene>
    <name evidence="7" type="primary">lpxD</name>
    <name evidence="9" type="ORF">CLV84_1871</name>
</gene>
<dbReference type="HAMAP" id="MF_00523">
    <property type="entry name" value="LpxD"/>
    <property type="match status" value="1"/>
</dbReference>
<keyword evidence="10" id="KW-1185">Reference proteome</keyword>
<dbReference type="EC" id="2.3.1.191" evidence="7"/>
<reference evidence="9 10" key="1">
    <citation type="submission" date="2018-02" db="EMBL/GenBank/DDBJ databases">
        <title>Genomic Encyclopedia of Archaeal and Bacterial Type Strains, Phase II (KMG-II): from individual species to whole genera.</title>
        <authorList>
            <person name="Goeker M."/>
        </authorList>
    </citation>
    <scope>NUCLEOTIDE SEQUENCE [LARGE SCALE GENOMIC DNA]</scope>
    <source>
        <strain evidence="9 10">DSM 29526</strain>
    </source>
</reference>
<keyword evidence="2 7" id="KW-0441">Lipid A biosynthesis</keyword>
<dbReference type="Pfam" id="PF00132">
    <property type="entry name" value="Hexapep"/>
    <property type="match status" value="2"/>
</dbReference>
<evidence type="ECO:0000256" key="4">
    <source>
        <dbReference type="ARBA" id="ARBA00022737"/>
    </source>
</evidence>
<evidence type="ECO:0000313" key="10">
    <source>
        <dbReference type="Proteomes" id="UP000237662"/>
    </source>
</evidence>
<dbReference type="GO" id="GO:0016410">
    <property type="term" value="F:N-acyltransferase activity"/>
    <property type="evidence" value="ECO:0007669"/>
    <property type="project" value="InterPro"/>
</dbReference>
<dbReference type="OrthoDB" id="9784739at2"/>
<dbReference type="UniPathway" id="UPA00973"/>
<protein>
    <recommendedName>
        <fullName evidence="7">UDP-3-O-acylglucosamine N-acyltransferase</fullName>
        <ecNumber evidence="7">2.3.1.191</ecNumber>
    </recommendedName>
</protein>
<organism evidence="9 10">
    <name type="scientific">Neolewinella xylanilytica</name>
    <dbReference type="NCBI Taxonomy" id="1514080"/>
    <lineage>
        <taxon>Bacteria</taxon>
        <taxon>Pseudomonadati</taxon>
        <taxon>Bacteroidota</taxon>
        <taxon>Saprospiria</taxon>
        <taxon>Saprospirales</taxon>
        <taxon>Lewinellaceae</taxon>
        <taxon>Neolewinella</taxon>
    </lineage>
</organism>
<keyword evidence="4 7" id="KW-0677">Repeat</keyword>
<evidence type="ECO:0000256" key="2">
    <source>
        <dbReference type="ARBA" id="ARBA00022556"/>
    </source>
</evidence>
<comment type="subunit">
    <text evidence="7">Homotrimer.</text>
</comment>
<dbReference type="GO" id="GO:0103118">
    <property type="term" value="F:UDP-3-O-[(3R)-3-hydroxyacyl]-glucosamine N-acyltransferase activity"/>
    <property type="evidence" value="ECO:0007669"/>
    <property type="project" value="UniProtKB-EC"/>
</dbReference>
<feature type="domain" description="UDP-3-O-[3-hydroxymyristoyl] glucosamine N-acyltransferase non-repeat region" evidence="8">
    <location>
        <begin position="22"/>
        <end position="89"/>
    </location>
</feature>
<evidence type="ECO:0000256" key="3">
    <source>
        <dbReference type="ARBA" id="ARBA00022679"/>
    </source>
</evidence>
<accession>A0A2S6IBK8</accession>
<evidence type="ECO:0000259" key="8">
    <source>
        <dbReference type="Pfam" id="PF04613"/>
    </source>
</evidence>
<evidence type="ECO:0000256" key="6">
    <source>
        <dbReference type="ARBA" id="ARBA00023315"/>
    </source>
</evidence>
<sequence>MQISAAALARMIDATIDGDPEVIITGPARIEEAGSGQITFLANPAYEHHLYETKATAVLVSRDFQPRKPISPTLLRVDNVYETVSGLLQVYQQDEAAQTVRQVSQHAAVDATARLGERVRIGKFTVVSEKAFIGAGTVVLDQVFIGPNVRIGNNCTIYPGARILRDCVVGNNCILHANVVIGADGFGFLPDGEGNNQKVPQVGNVVLEDEVEIGSNTTVDRATMGSTVIRRGVKLDNLIQIGHNVEIGRNTVIAAQAGVAGSTKIGANCRIGGQVGFAGHLTIADGTNIQAQSGIARHIKEPGQALAGSPAFGYRDWIKSSIVFSRLPELYKRVAQLEKILEK</sequence>
<evidence type="ECO:0000313" key="9">
    <source>
        <dbReference type="EMBL" id="PPK88897.1"/>
    </source>
</evidence>
<keyword evidence="6 7" id="KW-0012">Acyltransferase</keyword>
<dbReference type="InterPro" id="IPR001451">
    <property type="entry name" value="Hexapep"/>
</dbReference>
<evidence type="ECO:0000256" key="7">
    <source>
        <dbReference type="HAMAP-Rule" id="MF_00523"/>
    </source>
</evidence>
<name>A0A2S6IBK8_9BACT</name>
<dbReference type="EMBL" id="PTJC01000005">
    <property type="protein sequence ID" value="PPK88897.1"/>
    <property type="molecule type" value="Genomic_DNA"/>
</dbReference>
<proteinExistence type="inferred from homology"/>
<dbReference type="InterPro" id="IPR020573">
    <property type="entry name" value="UDP_GlcNAc_AcTrfase_non-rep"/>
</dbReference>
<comment type="similarity">
    <text evidence="7">Belongs to the transferase hexapeptide repeat family. LpxD subfamily.</text>
</comment>
<keyword evidence="1 7" id="KW-0444">Lipid biosynthesis</keyword>
<evidence type="ECO:0000256" key="1">
    <source>
        <dbReference type="ARBA" id="ARBA00022516"/>
    </source>
</evidence>
<evidence type="ECO:0000256" key="5">
    <source>
        <dbReference type="ARBA" id="ARBA00023098"/>
    </source>
</evidence>
<dbReference type="PANTHER" id="PTHR43378:SF2">
    <property type="entry name" value="UDP-3-O-ACYLGLUCOSAMINE N-ACYLTRANSFERASE 1, MITOCHONDRIAL-RELATED"/>
    <property type="match status" value="1"/>
</dbReference>
<dbReference type="Gene3D" id="3.40.1390.10">
    <property type="entry name" value="MurE/MurF, N-terminal domain"/>
    <property type="match status" value="1"/>
</dbReference>
<comment type="pathway">
    <text evidence="7">Bacterial outer membrane biogenesis; LPS lipid A biosynthesis.</text>
</comment>
<dbReference type="Gene3D" id="2.160.10.10">
    <property type="entry name" value="Hexapeptide repeat proteins"/>
    <property type="match status" value="1"/>
</dbReference>
<dbReference type="GO" id="GO:0016020">
    <property type="term" value="C:membrane"/>
    <property type="evidence" value="ECO:0007669"/>
    <property type="project" value="GOC"/>
</dbReference>